<dbReference type="RefSeq" id="WP_124867832.1">
    <property type="nucleotide sequence ID" value="NZ_RQZF01000001.1"/>
</dbReference>
<organism evidence="2 3">
    <name type="scientific">Schaalia canis</name>
    <dbReference type="NCBI Taxonomy" id="100469"/>
    <lineage>
        <taxon>Bacteria</taxon>
        <taxon>Bacillati</taxon>
        <taxon>Actinomycetota</taxon>
        <taxon>Actinomycetes</taxon>
        <taxon>Actinomycetales</taxon>
        <taxon>Actinomycetaceae</taxon>
        <taxon>Schaalia</taxon>
    </lineage>
</organism>
<proteinExistence type="predicted"/>
<dbReference type="EMBL" id="RQZF01000001">
    <property type="protein sequence ID" value="RRC96342.1"/>
    <property type="molecule type" value="Genomic_DNA"/>
</dbReference>
<dbReference type="AlphaFoldDB" id="A0A3P1SJ45"/>
<gene>
    <name evidence="2" type="ORF">EII11_01445</name>
</gene>
<keyword evidence="3" id="KW-1185">Reference proteome</keyword>
<name>A0A3P1SJ45_9ACTO</name>
<feature type="signal peptide" evidence="1">
    <location>
        <begin position="1"/>
        <end position="31"/>
    </location>
</feature>
<evidence type="ECO:0000256" key="1">
    <source>
        <dbReference type="SAM" id="SignalP"/>
    </source>
</evidence>
<accession>A0A3P1SJ45</accession>
<evidence type="ECO:0008006" key="4">
    <source>
        <dbReference type="Google" id="ProtNLM"/>
    </source>
</evidence>
<comment type="caution">
    <text evidence="2">The sequence shown here is derived from an EMBL/GenBank/DDBJ whole genome shotgun (WGS) entry which is preliminary data.</text>
</comment>
<reference evidence="2 3" key="1">
    <citation type="submission" date="2018-11" db="EMBL/GenBank/DDBJ databases">
        <title>Genomes From Bacteria Associated with the Canine Oral Cavity: a Test Case for Automated Genome-Based Taxonomic Assignment.</title>
        <authorList>
            <person name="Coil D.A."/>
            <person name="Jospin G."/>
            <person name="Darling A.E."/>
            <person name="Wallis C."/>
            <person name="Davis I.J."/>
            <person name="Harris S."/>
            <person name="Eisen J.A."/>
            <person name="Holcombe L.J."/>
            <person name="O'Flynn C."/>
        </authorList>
    </citation>
    <scope>NUCLEOTIDE SEQUENCE [LARGE SCALE GENOMIC DNA]</scope>
    <source>
        <strain evidence="2 3">OH770</strain>
    </source>
</reference>
<sequence>MLRMTRQRMCSFIAICSVLLSACSQHGPSEAKHDELAAFASQNAQSAASQPQDFSSYWAQVEHLPPASSNEEYQNSFMDAAQKYSDCMEERGWPRPVVDDPYTPFASIVEEATPLGQEAEKFEDEKACLDFSAPWPQSPELTREYLAEEYARLEDFRRCVAKEGGEISELPTREKYIEDVLAGGNVWSPMEELRKSGFWSGKQQGEIFHLCPW</sequence>
<dbReference type="PROSITE" id="PS51257">
    <property type="entry name" value="PROKAR_LIPOPROTEIN"/>
    <property type="match status" value="1"/>
</dbReference>
<protein>
    <recommendedName>
        <fullName evidence="4">Lipoprotein</fullName>
    </recommendedName>
</protein>
<evidence type="ECO:0000313" key="2">
    <source>
        <dbReference type="EMBL" id="RRC96342.1"/>
    </source>
</evidence>
<dbReference type="Proteomes" id="UP000280444">
    <property type="component" value="Unassembled WGS sequence"/>
</dbReference>
<dbReference type="OrthoDB" id="5073886at2"/>
<evidence type="ECO:0000313" key="3">
    <source>
        <dbReference type="Proteomes" id="UP000280444"/>
    </source>
</evidence>
<feature type="chain" id="PRO_5018057452" description="Lipoprotein" evidence="1">
    <location>
        <begin position="32"/>
        <end position="213"/>
    </location>
</feature>
<keyword evidence="1" id="KW-0732">Signal</keyword>